<dbReference type="SUPFAM" id="SSF57938">
    <property type="entry name" value="DnaJ/Hsp40 cysteine-rich domain"/>
    <property type="match status" value="1"/>
</dbReference>
<comment type="caution">
    <text evidence="1">The sequence shown here is derived from an EMBL/GenBank/DDBJ whole genome shotgun (WGS) entry which is preliminary data.</text>
</comment>
<dbReference type="InterPro" id="IPR036410">
    <property type="entry name" value="HSP_DnaJ_Cys-rich_dom_sf"/>
</dbReference>
<dbReference type="EMBL" id="VTPX01000021">
    <property type="protein sequence ID" value="KAA0015468.1"/>
    <property type="molecule type" value="Genomic_DNA"/>
</dbReference>
<dbReference type="Gene3D" id="6.20.20.10">
    <property type="match status" value="1"/>
</dbReference>
<sequence>MALRAITATPYNMAMTDTLRHLAAEPCPLCHGQGTLAGVFHRLHCEHCAGVGFLQVATGQPVDLRAAKLLRRPSRSASVGHVETTPDTWRLVNHFRGD</sequence>
<proteinExistence type="predicted"/>
<name>A0A640WC58_9GAMM</name>
<dbReference type="RefSeq" id="WP_149437747.1">
    <property type="nucleotide sequence ID" value="NZ_VTPX01000021.1"/>
</dbReference>
<accession>A0A640WC58</accession>
<organism evidence="1 2">
    <name type="scientific">Salinicola corii</name>
    <dbReference type="NCBI Taxonomy" id="2606937"/>
    <lineage>
        <taxon>Bacteria</taxon>
        <taxon>Pseudomonadati</taxon>
        <taxon>Pseudomonadota</taxon>
        <taxon>Gammaproteobacteria</taxon>
        <taxon>Oceanospirillales</taxon>
        <taxon>Halomonadaceae</taxon>
        <taxon>Salinicola</taxon>
    </lineage>
</organism>
<dbReference type="Proteomes" id="UP000466024">
    <property type="component" value="Unassembled WGS sequence"/>
</dbReference>
<reference evidence="1 2" key="1">
    <citation type="submission" date="2019-08" db="EMBL/GenBank/DDBJ databases">
        <title>Bioinformatics analysis of the strain L3 and L5.</title>
        <authorList>
            <person name="Li X."/>
        </authorList>
    </citation>
    <scope>NUCLEOTIDE SEQUENCE [LARGE SCALE GENOMIC DNA]</scope>
    <source>
        <strain evidence="1 2">L3</strain>
    </source>
</reference>
<gene>
    <name evidence="1" type="ORF">F0A16_20475</name>
</gene>
<evidence type="ECO:0000313" key="1">
    <source>
        <dbReference type="EMBL" id="KAA0015468.1"/>
    </source>
</evidence>
<dbReference type="AlphaFoldDB" id="A0A640WC58"/>
<keyword evidence="2" id="KW-1185">Reference proteome</keyword>
<evidence type="ECO:0000313" key="2">
    <source>
        <dbReference type="Proteomes" id="UP000466024"/>
    </source>
</evidence>
<protein>
    <submittedName>
        <fullName evidence="1">Uncharacterized protein</fullName>
    </submittedName>
</protein>